<dbReference type="EMBL" id="CAUOFW020001369">
    <property type="protein sequence ID" value="CAK9144128.1"/>
    <property type="molecule type" value="Genomic_DNA"/>
</dbReference>
<dbReference type="InterPro" id="IPR039637">
    <property type="entry name" value="CNOT7/CNOT8/Pop2"/>
</dbReference>
<reference evidence="2 3" key="1">
    <citation type="submission" date="2024-02" db="EMBL/GenBank/DDBJ databases">
        <authorList>
            <person name="Vignale AGUSTIN F."/>
            <person name="Sosa J E."/>
            <person name="Modenutti C."/>
        </authorList>
    </citation>
    <scope>NUCLEOTIDE SEQUENCE [LARGE SCALE GENOMIC DNA]</scope>
</reference>
<keyword evidence="3" id="KW-1185">Reference proteome</keyword>
<evidence type="ECO:0000313" key="2">
    <source>
        <dbReference type="EMBL" id="CAK9144128.1"/>
    </source>
</evidence>
<dbReference type="InterPro" id="IPR036397">
    <property type="entry name" value="RNaseH_sf"/>
</dbReference>
<dbReference type="Gene3D" id="3.30.420.10">
    <property type="entry name" value="Ribonuclease H-like superfamily/Ribonuclease H"/>
    <property type="match status" value="1"/>
</dbReference>
<comment type="caution">
    <text evidence="2">The sequence shown here is derived from an EMBL/GenBank/DDBJ whole genome shotgun (WGS) entry which is preliminary data.</text>
</comment>
<dbReference type="Proteomes" id="UP001642360">
    <property type="component" value="Unassembled WGS sequence"/>
</dbReference>
<dbReference type="PANTHER" id="PTHR10797">
    <property type="entry name" value="CCR4-NOT TRANSCRIPTION COMPLEX SUBUNIT"/>
    <property type="match status" value="1"/>
</dbReference>
<accession>A0ABC8RHC9</accession>
<proteinExistence type="predicted"/>
<dbReference type="SUPFAM" id="SSF53098">
    <property type="entry name" value="Ribonuclease H-like"/>
    <property type="match status" value="1"/>
</dbReference>
<dbReference type="InterPro" id="IPR012337">
    <property type="entry name" value="RNaseH-like_sf"/>
</dbReference>
<feature type="region of interest" description="Disordered" evidence="1">
    <location>
        <begin position="81"/>
        <end position="126"/>
    </location>
</feature>
<gene>
    <name evidence="2" type="ORF">ILEXP_LOCUS11869</name>
</gene>
<protein>
    <submittedName>
        <fullName evidence="2">Uncharacterized protein</fullName>
    </submittedName>
</protein>
<dbReference type="AlphaFoldDB" id="A0ABC8RHC9"/>
<evidence type="ECO:0000256" key="1">
    <source>
        <dbReference type="SAM" id="MobiDB-lite"/>
    </source>
</evidence>
<evidence type="ECO:0000313" key="3">
    <source>
        <dbReference type="Proteomes" id="UP001642360"/>
    </source>
</evidence>
<organism evidence="2 3">
    <name type="scientific">Ilex paraguariensis</name>
    <name type="common">yerba mate</name>
    <dbReference type="NCBI Taxonomy" id="185542"/>
    <lineage>
        <taxon>Eukaryota</taxon>
        <taxon>Viridiplantae</taxon>
        <taxon>Streptophyta</taxon>
        <taxon>Embryophyta</taxon>
        <taxon>Tracheophyta</taxon>
        <taxon>Spermatophyta</taxon>
        <taxon>Magnoliopsida</taxon>
        <taxon>eudicotyledons</taxon>
        <taxon>Gunneridae</taxon>
        <taxon>Pentapetalae</taxon>
        <taxon>asterids</taxon>
        <taxon>campanulids</taxon>
        <taxon>Aquifoliales</taxon>
        <taxon>Aquifoliaceae</taxon>
        <taxon>Ilex</taxon>
    </lineage>
</organism>
<sequence>MDTEFTDVIFKPQVDPITCRHNYHLRPFDHYKVLKSNVDVLNLIQLGLTLYDKNGNHLGESHHFIWQFNFNDFKWTRSPKPFTLPHNTPDRTQPFKPNYHHQHSQPSDTNPHSFPLPKSASLVERP</sequence>
<name>A0ABC8RHC9_9AQUA</name>